<dbReference type="PROSITE" id="PS51257">
    <property type="entry name" value="PROKAR_LIPOPROTEIN"/>
    <property type="match status" value="1"/>
</dbReference>
<dbReference type="Pfam" id="PF13620">
    <property type="entry name" value="CarboxypepD_reg"/>
    <property type="match status" value="1"/>
</dbReference>
<feature type="signal peptide" evidence="1">
    <location>
        <begin position="1"/>
        <end position="25"/>
    </location>
</feature>
<protein>
    <submittedName>
        <fullName evidence="3">TonB-dependent receptor</fullName>
    </submittedName>
</protein>
<evidence type="ECO:0000313" key="3">
    <source>
        <dbReference type="EMBL" id="QNI30530.1"/>
    </source>
</evidence>
<dbReference type="RefSeq" id="WP_186740474.1">
    <property type="nucleotide sequence ID" value="NZ_CP060394.1"/>
</dbReference>
<gene>
    <name evidence="3" type="ORF">H7849_15415</name>
</gene>
<dbReference type="Gene3D" id="2.60.40.1120">
    <property type="entry name" value="Carboxypeptidase-like, regulatory domain"/>
    <property type="match status" value="1"/>
</dbReference>
<keyword evidence="3" id="KW-0675">Receptor</keyword>
<dbReference type="GO" id="GO:0044718">
    <property type="term" value="P:siderophore transmembrane transport"/>
    <property type="evidence" value="ECO:0007669"/>
    <property type="project" value="TreeGrafter"/>
</dbReference>
<accession>A0A7G8BDB0</accession>
<dbReference type="KEGG" id="adin:H7849_15415"/>
<proteinExistence type="predicted"/>
<keyword evidence="1" id="KW-0732">Signal</keyword>
<name>A0A7G8BDB0_9BACT</name>
<dbReference type="AlphaFoldDB" id="A0A7G8BDB0"/>
<dbReference type="PANTHER" id="PTHR30069">
    <property type="entry name" value="TONB-DEPENDENT OUTER MEMBRANE RECEPTOR"/>
    <property type="match status" value="1"/>
</dbReference>
<dbReference type="SUPFAM" id="SSF49464">
    <property type="entry name" value="Carboxypeptidase regulatory domain-like"/>
    <property type="match status" value="1"/>
</dbReference>
<evidence type="ECO:0000256" key="1">
    <source>
        <dbReference type="SAM" id="SignalP"/>
    </source>
</evidence>
<feature type="chain" id="PRO_5028984366" evidence="1">
    <location>
        <begin position="26"/>
        <end position="1190"/>
    </location>
</feature>
<evidence type="ECO:0000259" key="2">
    <source>
        <dbReference type="Pfam" id="PF25183"/>
    </source>
</evidence>
<dbReference type="InterPro" id="IPR039426">
    <property type="entry name" value="TonB-dep_rcpt-like"/>
</dbReference>
<dbReference type="EMBL" id="CP060394">
    <property type="protein sequence ID" value="QNI30530.1"/>
    <property type="molecule type" value="Genomic_DNA"/>
</dbReference>
<dbReference type="InterPro" id="IPR057601">
    <property type="entry name" value="Oar-like_b-barrel"/>
</dbReference>
<dbReference type="PANTHER" id="PTHR30069:SF46">
    <property type="entry name" value="OAR PROTEIN"/>
    <property type="match status" value="1"/>
</dbReference>
<dbReference type="SUPFAM" id="SSF56935">
    <property type="entry name" value="Porins"/>
    <property type="match status" value="1"/>
</dbReference>
<reference evidence="3 4" key="1">
    <citation type="submission" date="2020-08" db="EMBL/GenBank/DDBJ databases">
        <title>Edaphobacter telluris sp. nov. and Acidobacterium dinghuensis sp. nov., two acidobacteria isolated from forest soil.</title>
        <authorList>
            <person name="Fu J."/>
            <person name="Qiu L."/>
        </authorList>
    </citation>
    <scope>NUCLEOTIDE SEQUENCE [LARGE SCALE GENOMIC DNA]</scope>
    <source>
        <strain evidence="3">4Y35</strain>
    </source>
</reference>
<sequence length="1190" mass="127741">MISHKLWIPVFATVLFLGCCFTARGQSTFGSISGTVKDATGAAVSGAQVTLTSIATGAKETFNTDQNGLYSFVNVNPGEYTIDVDKTGFKRFKRATFDLQVQQSVRIDATMEVGADTQTVEVTAEAPLLQTDNASLGQVIDERKTNETPLNGRNVFNLITLSPAAIAQGGAGGSQVGQNPFSWGNYQVGGSFGNESAEYIDGQPVNIGYINLPILIPDQDAISEFKVQYNNLGPEWGRFSGGIVNLSTKGGTNTFHGVAYEYLRNKVLNSRPYFATTNPPYVQNQFGGTFGGPVIKDRTFFFFAYDGYRQRASSIFTTTVPTVGERSGVFPADTPIYDPLSISAACVGNSTAANCGRTQFANNTIPGGSISPAALVELKYLPMPTNGAENLNFTAAAPSGGNTNQYVARVDQKLTSTQNIFVRYNFFNLLDLPTDPFGTGLCADRCAETYQTNAAVIDYSNSIRPNLLLSVNLSGSRFHYLRSPKNSSFDLTQYGWPSSYNTAIPAAGRSPFTPCFTPQDPGVTCSQGQSFITDHDTQWALSPNLTWIKGRHTMLFGGQLIETFDNYAQTNIASGAFAFNGSWTQSNPVAGGTGGISFADFLLGYGLNQSSVFNHNFGETQIPALVAQKEAYRAFFFGDTWRVQSKVTLSLGLRYDLQGPWTERHDFISYWDPAATNASVTGCNGGPCRGDVFLVRNGVNDTRGNIPLKKYEFMPRLGLAYTVDQKTAIRAGYGIFFIPNWIFFNLNPSNDAINLASTLWVATTNGGITPASTLTASNCAFSAGAPSGTLNCATNGPFGPNVVTPLGRGNVSAFDAGQNITVAPYTTYKPAYVQQFNLDIQRELPGGIFVDAAYAGSRGVHLPNPTATQIDQLPDADLAMGSALLVNVPNPFQGINTVSSLNPTTNPTVIAGQLLRPYPQYGGVSLAGDGCCDSEYSSFQLSVTKRFTGGGSFLAAYTNAKLMTNSDTLTTWLETGVGEVQDWNNLRAEWSLSSQDVSQRVVLSYVYDLPFGHGQKYMADASGVTGKVVSGWGLDGITTFQKGFPLPISYGGSTALSKASLGIGVLRPNIAAGCSKGTSHVHSVGGVAWFNPECFTAPSDFGFGNESRVDPTLRGAGINNWDLAIFKTTSFGPAEKFGVQFRTEFFNAFNRVQFGPPNTACCTSNNTSFGITSSQLGNPRLIQFALKFQF</sequence>
<dbReference type="Proteomes" id="UP000515312">
    <property type="component" value="Chromosome"/>
</dbReference>
<organism evidence="3 4">
    <name type="scientific">Alloacidobacterium dinghuense</name>
    <dbReference type="NCBI Taxonomy" id="2763107"/>
    <lineage>
        <taxon>Bacteria</taxon>
        <taxon>Pseudomonadati</taxon>
        <taxon>Acidobacteriota</taxon>
        <taxon>Terriglobia</taxon>
        <taxon>Terriglobales</taxon>
        <taxon>Acidobacteriaceae</taxon>
        <taxon>Alloacidobacterium</taxon>
    </lineage>
</organism>
<dbReference type="GO" id="GO:0015344">
    <property type="term" value="F:siderophore uptake transmembrane transporter activity"/>
    <property type="evidence" value="ECO:0007669"/>
    <property type="project" value="TreeGrafter"/>
</dbReference>
<keyword evidence="4" id="KW-1185">Reference proteome</keyword>
<evidence type="ECO:0000313" key="4">
    <source>
        <dbReference type="Proteomes" id="UP000515312"/>
    </source>
</evidence>
<feature type="domain" description="TonB-dependent transporter Oar-like beta-barrel" evidence="2">
    <location>
        <begin position="247"/>
        <end position="1183"/>
    </location>
</feature>
<dbReference type="Pfam" id="PF25183">
    <property type="entry name" value="OMP_b-brl_4"/>
    <property type="match status" value="1"/>
</dbReference>
<dbReference type="InterPro" id="IPR008969">
    <property type="entry name" value="CarboxyPept-like_regulatory"/>
</dbReference>
<dbReference type="GO" id="GO:0009279">
    <property type="term" value="C:cell outer membrane"/>
    <property type="evidence" value="ECO:0007669"/>
    <property type="project" value="TreeGrafter"/>
</dbReference>